<dbReference type="EMBL" id="MCFE01000045">
    <property type="protein sequence ID" value="ORY03540.1"/>
    <property type="molecule type" value="Genomic_DNA"/>
</dbReference>
<organism evidence="2 3">
    <name type="scientific">Basidiobolus meristosporus CBS 931.73</name>
    <dbReference type="NCBI Taxonomy" id="1314790"/>
    <lineage>
        <taxon>Eukaryota</taxon>
        <taxon>Fungi</taxon>
        <taxon>Fungi incertae sedis</taxon>
        <taxon>Zoopagomycota</taxon>
        <taxon>Entomophthoromycotina</taxon>
        <taxon>Basidiobolomycetes</taxon>
        <taxon>Basidiobolales</taxon>
        <taxon>Basidiobolaceae</taxon>
        <taxon>Basidiobolus</taxon>
    </lineage>
</organism>
<dbReference type="OrthoDB" id="539213at2759"/>
<dbReference type="STRING" id="1314790.A0A1Y1YZR7"/>
<dbReference type="InParanoid" id="A0A1Y1YZR7"/>
<sequence length="182" mass="20732">MLTRLEFDTKWVFTFQVEVKEQPETETTSNEPSFVPNYITSPDLGKLWSIPDDVVEPRVKLPFEKLEQAFSTKEDKPQPSNEASPSLPASPYRPNQVKELLISLESQNSHTVLGAIFIPPSASVSKAVEMIREEIDNVPTNFKVARYNKDRQQTVPISTKQMEHPISRHFRAEGEQLVLIPL</sequence>
<name>A0A1Y1YZR7_9FUNG</name>
<proteinExistence type="predicted"/>
<evidence type="ECO:0000313" key="3">
    <source>
        <dbReference type="Proteomes" id="UP000193498"/>
    </source>
</evidence>
<gene>
    <name evidence="2" type="ORF">K493DRAFT_311689</name>
</gene>
<comment type="caution">
    <text evidence="2">The sequence shown here is derived from an EMBL/GenBank/DDBJ whole genome shotgun (WGS) entry which is preliminary data.</text>
</comment>
<evidence type="ECO:0000313" key="2">
    <source>
        <dbReference type="EMBL" id="ORY03540.1"/>
    </source>
</evidence>
<feature type="region of interest" description="Disordered" evidence="1">
    <location>
        <begin position="69"/>
        <end position="92"/>
    </location>
</feature>
<evidence type="ECO:0000256" key="1">
    <source>
        <dbReference type="SAM" id="MobiDB-lite"/>
    </source>
</evidence>
<dbReference type="AlphaFoldDB" id="A0A1Y1YZR7"/>
<keyword evidence="3" id="KW-1185">Reference proteome</keyword>
<protein>
    <submittedName>
        <fullName evidence="2">Uncharacterized protein</fullName>
    </submittedName>
</protein>
<accession>A0A1Y1YZR7</accession>
<reference evidence="2 3" key="1">
    <citation type="submission" date="2016-07" db="EMBL/GenBank/DDBJ databases">
        <title>Pervasive Adenine N6-methylation of Active Genes in Fungi.</title>
        <authorList>
            <consortium name="DOE Joint Genome Institute"/>
            <person name="Mondo S.J."/>
            <person name="Dannebaum R.O."/>
            <person name="Kuo R.C."/>
            <person name="Labutti K."/>
            <person name="Haridas S."/>
            <person name="Kuo A."/>
            <person name="Salamov A."/>
            <person name="Ahrendt S.R."/>
            <person name="Lipzen A."/>
            <person name="Sullivan W."/>
            <person name="Andreopoulos W.B."/>
            <person name="Clum A."/>
            <person name="Lindquist E."/>
            <person name="Daum C."/>
            <person name="Ramamoorthy G.K."/>
            <person name="Gryganskyi A."/>
            <person name="Culley D."/>
            <person name="Magnuson J.K."/>
            <person name="James T.Y."/>
            <person name="O'Malley M.A."/>
            <person name="Stajich J.E."/>
            <person name="Spatafora J.W."/>
            <person name="Visel A."/>
            <person name="Grigoriev I.V."/>
        </authorList>
    </citation>
    <scope>NUCLEOTIDE SEQUENCE [LARGE SCALE GENOMIC DNA]</scope>
    <source>
        <strain evidence="2 3">CBS 931.73</strain>
    </source>
</reference>
<dbReference type="Proteomes" id="UP000193498">
    <property type="component" value="Unassembled WGS sequence"/>
</dbReference>